<feature type="compositionally biased region" description="Pro residues" evidence="1">
    <location>
        <begin position="270"/>
        <end position="293"/>
    </location>
</feature>
<evidence type="ECO:0000313" key="4">
    <source>
        <dbReference type="Proteomes" id="UP001160142"/>
    </source>
</evidence>
<reference evidence="3 4" key="1">
    <citation type="submission" date="2023-04" db="EMBL/GenBank/DDBJ databases">
        <title>Genome Encyclopedia of Bacteria and Archaea VI: Functional Genomics of Type Strains.</title>
        <authorList>
            <person name="Whitman W."/>
        </authorList>
    </citation>
    <scope>NUCLEOTIDE SEQUENCE [LARGE SCALE GENOMIC DNA]</scope>
    <source>
        <strain evidence="3 4">SG_E_30_P1</strain>
    </source>
</reference>
<feature type="compositionally biased region" description="Polar residues" evidence="1">
    <location>
        <begin position="71"/>
        <end position="82"/>
    </location>
</feature>
<proteinExistence type="predicted"/>
<keyword evidence="4" id="KW-1185">Reference proteome</keyword>
<keyword evidence="2" id="KW-0812">Transmembrane</keyword>
<feature type="compositionally biased region" description="Basic and acidic residues" evidence="1">
    <location>
        <begin position="1"/>
        <end position="10"/>
    </location>
</feature>
<dbReference type="RefSeq" id="WP_322134769.1">
    <property type="nucleotide sequence ID" value="NZ_CP085036.1"/>
</dbReference>
<evidence type="ECO:0000313" key="3">
    <source>
        <dbReference type="EMBL" id="MDH6182492.1"/>
    </source>
</evidence>
<comment type="caution">
    <text evidence="3">The sequence shown here is derived from an EMBL/GenBank/DDBJ whole genome shotgun (WGS) entry which is preliminary data.</text>
</comment>
<feature type="transmembrane region" description="Helical" evidence="2">
    <location>
        <begin position="240"/>
        <end position="259"/>
    </location>
</feature>
<sequence>MTSDKDKPEGEEPVDGSDWLASQFETTSIPVSDASPPAPESTSEPAPPPPLIPPAVVSSPPTTPIVPPTTESLGVPTSQFSWGLTPPQEPPPEVPDAPAPEQPAAPEPAVPPASAPPPPDATLPGTPNPPAEPPPTEAMPVYDVPTQAMPSQELEPRPWEPWQARPIDPALEGITEVIEAELIGLDGPEGESNPQTPIDDLFGDGQFQEYTEVRGTPPTAPPPPARPSQWAPLEKHQMTLLWVAGGLVAVLALVALFLLGQRLGGTPTAEPTPTPTPTSTPTPTAPPIGPLPPGTYAWDELLGGECLAPFESAWQENYTVVDCGTAHPAQLVLRGQFEDSTGTAYPGFEALATRVGTLCADPTVINYGVAGSAQDIQISASFAVDSAEWDSGNRTFFCFVNRSTGADLPGSIAQPQPTS</sequence>
<keyword evidence="2" id="KW-0472">Membrane</keyword>
<protein>
    <recommendedName>
        <fullName evidence="5">Septum formation-related domain-containing protein</fullName>
    </recommendedName>
</protein>
<keyword evidence="2" id="KW-1133">Transmembrane helix</keyword>
<evidence type="ECO:0000256" key="1">
    <source>
        <dbReference type="SAM" id="MobiDB-lite"/>
    </source>
</evidence>
<dbReference type="EMBL" id="JARXVQ010000001">
    <property type="protein sequence ID" value="MDH6182492.1"/>
    <property type="molecule type" value="Genomic_DNA"/>
</dbReference>
<feature type="region of interest" description="Disordered" evidence="1">
    <location>
        <begin position="1"/>
        <end position="142"/>
    </location>
</feature>
<organism evidence="3 4">
    <name type="scientific">Antiquaquibacter oligotrophicus</name>
    <dbReference type="NCBI Taxonomy" id="2880260"/>
    <lineage>
        <taxon>Bacteria</taxon>
        <taxon>Bacillati</taxon>
        <taxon>Actinomycetota</taxon>
        <taxon>Actinomycetes</taxon>
        <taxon>Micrococcales</taxon>
        <taxon>Microbacteriaceae</taxon>
        <taxon>Antiquaquibacter</taxon>
    </lineage>
</organism>
<name>A0ABT6KTH0_9MICO</name>
<evidence type="ECO:0000256" key="2">
    <source>
        <dbReference type="SAM" id="Phobius"/>
    </source>
</evidence>
<gene>
    <name evidence="3" type="ORF">M2152_002674</name>
</gene>
<feature type="region of interest" description="Disordered" evidence="1">
    <location>
        <begin position="266"/>
        <end position="293"/>
    </location>
</feature>
<evidence type="ECO:0008006" key="5">
    <source>
        <dbReference type="Google" id="ProtNLM"/>
    </source>
</evidence>
<dbReference type="Proteomes" id="UP001160142">
    <property type="component" value="Unassembled WGS sequence"/>
</dbReference>
<feature type="compositionally biased region" description="Pro residues" evidence="1">
    <location>
        <begin position="87"/>
        <end position="137"/>
    </location>
</feature>
<accession>A0ABT6KTH0</accession>